<sequence>MVEDANVRQIVERALKAGQRPEDIDVVVRARYACEWGGGDALHRELADEVEQLRELVGEQ</sequence>
<accession>A0A343VRH7</accession>
<name>A0A343VRH7_9MYCO</name>
<organism evidence="1">
    <name type="scientific">Mycolicibacterium sp. CBMA 213</name>
    <dbReference type="NCBI Taxonomy" id="1968788"/>
    <lineage>
        <taxon>Bacteria</taxon>
        <taxon>Bacillati</taxon>
        <taxon>Actinomycetota</taxon>
        <taxon>Actinomycetes</taxon>
        <taxon>Mycobacteriales</taxon>
        <taxon>Mycobacteriaceae</taxon>
        <taxon>Mycolicibacterium</taxon>
    </lineage>
</organism>
<keyword evidence="1" id="KW-0614">Plasmid</keyword>
<proteinExistence type="predicted"/>
<dbReference type="AlphaFoldDB" id="A0A343VRH7"/>
<evidence type="ECO:0000313" key="1">
    <source>
        <dbReference type="EMBL" id="AVN58501.1"/>
    </source>
</evidence>
<geneLocation type="plasmid" evidence="1">
    <name>pCBMA213_1</name>
</geneLocation>
<gene>
    <name evidence="1" type="ORF">B5P44_p00206</name>
</gene>
<dbReference type="EMBL" id="MF600313">
    <property type="protein sequence ID" value="AVN58501.1"/>
    <property type="molecule type" value="Genomic_DNA"/>
</dbReference>
<protein>
    <submittedName>
        <fullName evidence="1">Uncharacterized protein</fullName>
    </submittedName>
</protein>
<reference evidence="1" key="1">
    <citation type="journal article" date="2018" name="Front. Microbiol.">
        <title>Beyond the Limits: tRNA Array Units in Mycobacterium Genomes.</title>
        <authorList>
            <person name="Morgado S.M."/>
            <person name="Vicente A.C."/>
        </authorList>
    </citation>
    <scope>NUCLEOTIDE SEQUENCE</scope>
    <source>
        <strain evidence="1">CBMA 213</strain>
        <plasmid evidence="1">pCBMA213_1</plasmid>
    </source>
</reference>